<dbReference type="InterPro" id="IPR027417">
    <property type="entry name" value="P-loop_NTPase"/>
</dbReference>
<dbReference type="NCBIfam" id="TIGR00231">
    <property type="entry name" value="small_GTP"/>
    <property type="match status" value="1"/>
</dbReference>
<protein>
    <submittedName>
        <fullName evidence="3">Uncharacterized protein</fullName>
    </submittedName>
</protein>
<dbReference type="GO" id="GO:0005525">
    <property type="term" value="F:GTP binding"/>
    <property type="evidence" value="ECO:0007669"/>
    <property type="project" value="UniProtKB-KW"/>
</dbReference>
<dbReference type="Pfam" id="PF00071">
    <property type="entry name" value="Ras"/>
    <property type="match status" value="1"/>
</dbReference>
<dbReference type="GO" id="GO:0007264">
    <property type="term" value="P:small GTPase-mediated signal transduction"/>
    <property type="evidence" value="ECO:0007669"/>
    <property type="project" value="InterPro"/>
</dbReference>
<dbReference type="InterPro" id="IPR005225">
    <property type="entry name" value="Small_GTP-bd"/>
</dbReference>
<organism evidence="3">
    <name type="scientific">Aplanochytrium stocchinoi</name>
    <dbReference type="NCBI Taxonomy" id="215587"/>
    <lineage>
        <taxon>Eukaryota</taxon>
        <taxon>Sar</taxon>
        <taxon>Stramenopiles</taxon>
        <taxon>Bigyra</taxon>
        <taxon>Labyrinthulomycetes</taxon>
        <taxon>Thraustochytrida</taxon>
        <taxon>Thraustochytriidae</taxon>
        <taxon>Aplanochytrium</taxon>
    </lineage>
</organism>
<dbReference type="CDD" id="cd00157">
    <property type="entry name" value="Rho"/>
    <property type="match status" value="1"/>
</dbReference>
<dbReference type="SMART" id="SM00173">
    <property type="entry name" value="RAS"/>
    <property type="match status" value="1"/>
</dbReference>
<dbReference type="EMBL" id="HBIN01017970">
    <property type="protein sequence ID" value="CAE0443657.1"/>
    <property type="molecule type" value="Transcribed_RNA"/>
</dbReference>
<reference evidence="3" key="1">
    <citation type="submission" date="2021-01" db="EMBL/GenBank/DDBJ databases">
        <authorList>
            <person name="Corre E."/>
            <person name="Pelletier E."/>
            <person name="Niang G."/>
            <person name="Scheremetjew M."/>
            <person name="Finn R."/>
            <person name="Kale V."/>
            <person name="Holt S."/>
            <person name="Cochrane G."/>
            <person name="Meng A."/>
            <person name="Brown T."/>
            <person name="Cohen L."/>
        </authorList>
    </citation>
    <scope>NUCLEOTIDE SEQUENCE</scope>
    <source>
        <strain evidence="3">GSBS06</strain>
    </source>
</reference>
<dbReference type="SMART" id="SM00174">
    <property type="entry name" value="RHO"/>
    <property type="match status" value="1"/>
</dbReference>
<dbReference type="PROSITE" id="PS51419">
    <property type="entry name" value="RAB"/>
    <property type="match status" value="1"/>
</dbReference>
<keyword evidence="2" id="KW-0342">GTP-binding</keyword>
<dbReference type="EMBL" id="HBIN01017971">
    <property type="protein sequence ID" value="CAE0443658.1"/>
    <property type="molecule type" value="Transcribed_RNA"/>
</dbReference>
<proteinExistence type="predicted"/>
<dbReference type="InterPro" id="IPR003578">
    <property type="entry name" value="Small_GTPase_Rho"/>
</dbReference>
<dbReference type="PROSITE" id="PS51420">
    <property type="entry name" value="RHO"/>
    <property type="match status" value="1"/>
</dbReference>
<dbReference type="Gene3D" id="3.40.50.300">
    <property type="entry name" value="P-loop containing nucleotide triphosphate hydrolases"/>
    <property type="match status" value="1"/>
</dbReference>
<sequence length="213" mass="23651">MNLDDDLENLVKCVAVGDAAVGKTCMMMSYALNEFPKEYVPTVFDSYESDVVFYDGSYTFQLIDTAGSEHFDGLRESLCYGTANLFLVCFSLTDADSFANIETKWIPNIRQHAQKGTPIMIVGNKVDDYKSRFPVKGEISLKAHEKNIQIVSKRLKAEGHFLVSALTRKNLDEMFKAGINLAVDRRRELNKIRARTGSKGVNGNGKGGGCTLM</sequence>
<dbReference type="PANTHER" id="PTHR24072">
    <property type="entry name" value="RHO FAMILY GTPASE"/>
    <property type="match status" value="1"/>
</dbReference>
<dbReference type="SMART" id="SM00175">
    <property type="entry name" value="RAB"/>
    <property type="match status" value="1"/>
</dbReference>
<gene>
    <name evidence="3" type="ORF">ASTO00021_LOCUS13717</name>
    <name evidence="4" type="ORF">ASTO00021_LOCUS13718</name>
</gene>
<evidence type="ECO:0000313" key="3">
    <source>
        <dbReference type="EMBL" id="CAE0443657.1"/>
    </source>
</evidence>
<evidence type="ECO:0000256" key="2">
    <source>
        <dbReference type="ARBA" id="ARBA00023134"/>
    </source>
</evidence>
<evidence type="ECO:0000313" key="4">
    <source>
        <dbReference type="EMBL" id="CAE0443658.1"/>
    </source>
</evidence>
<dbReference type="PROSITE" id="PS51421">
    <property type="entry name" value="RAS"/>
    <property type="match status" value="1"/>
</dbReference>
<accession>A0A6S8EL32</accession>
<evidence type="ECO:0000256" key="1">
    <source>
        <dbReference type="ARBA" id="ARBA00022741"/>
    </source>
</evidence>
<dbReference type="AlphaFoldDB" id="A0A6S8EL32"/>
<keyword evidence="1" id="KW-0547">Nucleotide-binding</keyword>
<dbReference type="InterPro" id="IPR001806">
    <property type="entry name" value="Small_GTPase"/>
</dbReference>
<name>A0A6S8EL32_9STRA</name>
<dbReference type="SUPFAM" id="SSF52540">
    <property type="entry name" value="P-loop containing nucleoside triphosphate hydrolases"/>
    <property type="match status" value="1"/>
</dbReference>
<dbReference type="GO" id="GO:0003924">
    <property type="term" value="F:GTPase activity"/>
    <property type="evidence" value="ECO:0007669"/>
    <property type="project" value="InterPro"/>
</dbReference>
<dbReference type="PRINTS" id="PR00449">
    <property type="entry name" value="RASTRNSFRMNG"/>
</dbReference>